<keyword evidence="5" id="KW-0949">S-adenosyl-L-methionine</keyword>
<evidence type="ECO:0000256" key="2">
    <source>
        <dbReference type="ARBA" id="ARBA00011900"/>
    </source>
</evidence>
<dbReference type="Pfam" id="PF01420">
    <property type="entry name" value="Methylase_S"/>
    <property type="match status" value="1"/>
</dbReference>
<dbReference type="GO" id="GO:0009307">
    <property type="term" value="P:DNA restriction-modification system"/>
    <property type="evidence" value="ECO:0007669"/>
    <property type="project" value="UniProtKB-KW"/>
</dbReference>
<organism evidence="12 13">
    <name type="scientific">Lachnospira pectinoschiza</name>
    <dbReference type="NCBI Taxonomy" id="28052"/>
    <lineage>
        <taxon>Bacteria</taxon>
        <taxon>Bacillati</taxon>
        <taxon>Bacillota</taxon>
        <taxon>Clostridia</taxon>
        <taxon>Lachnospirales</taxon>
        <taxon>Lachnospiraceae</taxon>
        <taxon>Lachnospira</taxon>
    </lineage>
</organism>
<keyword evidence="3" id="KW-0489">Methyltransferase</keyword>
<evidence type="ECO:0000256" key="6">
    <source>
        <dbReference type="ARBA" id="ARBA00022747"/>
    </source>
</evidence>
<feature type="coiled-coil region" evidence="9">
    <location>
        <begin position="530"/>
        <end position="560"/>
    </location>
</feature>
<gene>
    <name evidence="12" type="ORF">SAMN05216544_0750</name>
</gene>
<dbReference type="RefSeq" id="WP_074520969.1">
    <property type="nucleotide sequence ID" value="NZ_FNHZ01000001.1"/>
</dbReference>
<keyword evidence="4" id="KW-0808">Transferase</keyword>
<reference evidence="13" key="1">
    <citation type="submission" date="2016-10" db="EMBL/GenBank/DDBJ databases">
        <authorList>
            <person name="Varghese N."/>
            <person name="Submissions S."/>
        </authorList>
    </citation>
    <scope>NUCLEOTIDE SEQUENCE [LARGE SCALE GENOMIC DNA]</scope>
    <source>
        <strain evidence="13">M83</strain>
    </source>
</reference>
<keyword evidence="9" id="KW-0175">Coiled coil</keyword>
<dbReference type="InterPro" id="IPR029063">
    <property type="entry name" value="SAM-dependent_MTases_sf"/>
</dbReference>
<keyword evidence="13" id="KW-1185">Reference proteome</keyword>
<comment type="similarity">
    <text evidence="1">Belongs to the type-I restriction system S methylase family.</text>
</comment>
<dbReference type="GO" id="GO:0008170">
    <property type="term" value="F:N-methyltransferase activity"/>
    <property type="evidence" value="ECO:0007669"/>
    <property type="project" value="InterPro"/>
</dbReference>
<evidence type="ECO:0000256" key="5">
    <source>
        <dbReference type="ARBA" id="ARBA00022691"/>
    </source>
</evidence>
<dbReference type="GO" id="GO:0009007">
    <property type="term" value="F:site-specific DNA-methyltransferase (adenine-specific) activity"/>
    <property type="evidence" value="ECO:0007669"/>
    <property type="project" value="UniProtKB-EC"/>
</dbReference>
<feature type="domain" description="DNA methylase adenine-specific" evidence="11">
    <location>
        <begin position="119"/>
        <end position="372"/>
    </location>
</feature>
<feature type="domain" description="Type I restriction modification DNA specificity" evidence="10">
    <location>
        <begin position="406"/>
        <end position="545"/>
    </location>
</feature>
<dbReference type="EC" id="2.1.1.72" evidence="2"/>
<evidence type="ECO:0000256" key="3">
    <source>
        <dbReference type="ARBA" id="ARBA00022603"/>
    </source>
</evidence>
<evidence type="ECO:0000313" key="12">
    <source>
        <dbReference type="EMBL" id="SDM58845.1"/>
    </source>
</evidence>
<dbReference type="Gene3D" id="3.90.220.20">
    <property type="entry name" value="DNA methylase specificity domains"/>
    <property type="match status" value="1"/>
</dbReference>
<dbReference type="Pfam" id="PF02384">
    <property type="entry name" value="N6_Mtase"/>
    <property type="match status" value="1"/>
</dbReference>
<evidence type="ECO:0000256" key="1">
    <source>
        <dbReference type="ARBA" id="ARBA00010923"/>
    </source>
</evidence>
<evidence type="ECO:0000259" key="11">
    <source>
        <dbReference type="Pfam" id="PF02384"/>
    </source>
</evidence>
<dbReference type="GO" id="GO:0032259">
    <property type="term" value="P:methylation"/>
    <property type="evidence" value="ECO:0007669"/>
    <property type="project" value="UniProtKB-KW"/>
</dbReference>
<keyword evidence="7" id="KW-0238">DNA-binding</keyword>
<accession>A0A1G9UH36</accession>
<dbReference type="GO" id="GO:0003677">
    <property type="term" value="F:DNA binding"/>
    <property type="evidence" value="ECO:0007669"/>
    <property type="project" value="UniProtKB-KW"/>
</dbReference>
<dbReference type="Proteomes" id="UP000187651">
    <property type="component" value="Unassembled WGS sequence"/>
</dbReference>
<dbReference type="InterPro" id="IPR051537">
    <property type="entry name" value="DNA_Adenine_Mtase"/>
</dbReference>
<dbReference type="SUPFAM" id="SSF53335">
    <property type="entry name" value="S-adenosyl-L-methionine-dependent methyltransferases"/>
    <property type="match status" value="1"/>
</dbReference>
<dbReference type="OrthoDB" id="9814572at2"/>
<name>A0A1G9UH36_9FIRM</name>
<dbReference type="InterPro" id="IPR044946">
    <property type="entry name" value="Restrct_endonuc_typeI_TRD_sf"/>
</dbReference>
<evidence type="ECO:0000259" key="10">
    <source>
        <dbReference type="Pfam" id="PF01420"/>
    </source>
</evidence>
<dbReference type="Gene3D" id="3.40.50.150">
    <property type="entry name" value="Vaccinia Virus protein VP39"/>
    <property type="match status" value="1"/>
</dbReference>
<evidence type="ECO:0000256" key="4">
    <source>
        <dbReference type="ARBA" id="ARBA00022679"/>
    </source>
</evidence>
<proteinExistence type="inferred from homology"/>
<keyword evidence="6" id="KW-0680">Restriction system</keyword>
<comment type="catalytic activity">
    <reaction evidence="8">
        <text>a 2'-deoxyadenosine in DNA + S-adenosyl-L-methionine = an N(6)-methyl-2'-deoxyadenosine in DNA + S-adenosyl-L-homocysteine + H(+)</text>
        <dbReference type="Rhea" id="RHEA:15197"/>
        <dbReference type="Rhea" id="RHEA-COMP:12418"/>
        <dbReference type="Rhea" id="RHEA-COMP:12419"/>
        <dbReference type="ChEBI" id="CHEBI:15378"/>
        <dbReference type="ChEBI" id="CHEBI:57856"/>
        <dbReference type="ChEBI" id="CHEBI:59789"/>
        <dbReference type="ChEBI" id="CHEBI:90615"/>
        <dbReference type="ChEBI" id="CHEBI:90616"/>
        <dbReference type="EC" id="2.1.1.72"/>
    </reaction>
</comment>
<evidence type="ECO:0000256" key="7">
    <source>
        <dbReference type="ARBA" id="ARBA00023125"/>
    </source>
</evidence>
<dbReference type="InterPro" id="IPR000055">
    <property type="entry name" value="Restrct_endonuc_typeI_TRD"/>
</dbReference>
<evidence type="ECO:0000313" key="13">
    <source>
        <dbReference type="Proteomes" id="UP000187651"/>
    </source>
</evidence>
<evidence type="ECO:0000256" key="9">
    <source>
        <dbReference type="SAM" id="Coils"/>
    </source>
</evidence>
<dbReference type="AlphaFoldDB" id="A0A1G9UH36"/>
<dbReference type="PANTHER" id="PTHR42933">
    <property type="entry name" value="SLR6095 PROTEIN"/>
    <property type="match status" value="1"/>
</dbReference>
<dbReference type="EMBL" id="FNHZ01000001">
    <property type="protein sequence ID" value="SDM58845.1"/>
    <property type="molecule type" value="Genomic_DNA"/>
</dbReference>
<sequence length="567" mass="64664">MIKKNNFKVIDSNYMADKTEGVYRYLERMRDIGSAVKYIVASAAYISNEYKANDDESIISKMVDRFACSESNIKTIVANNIDGILDISHTYSKEAILYYLCESYTKTFDKIGYMHNSSKSCIDLAISVLNINEKDIVADFGSGVGDFIISVANMKKPSILKGYEIDKDYLEMLKIRAELNNVKAEFELMNIPKEKKFDKIFSEVSLGNINGESDYLASEYESFKNKVPSVRSSMSPNWLFNNLIIEHLSEHGKAVVMMNIGSIEMLRDKEIREYFVKNGFIEAVIALPERLHTFTNTSYAMVVLSRGNKQVKMIDATNIYESGRRQNNLSKENINEIISLLEEYGDNSTSVVFDELEGNNYNLNPLNYLRKKIEFDNGDEFNKIIKNITRGAHIRADELYSLFSDEPTDIQYLTISDIEDGIISDDMQYLKEIEGRYERYCVKDRNIVISKNGTSIKHTIAEVLESKKILVSDNFYIIEIDENLANPYYIEAFLSSKIGSEVLQSTSTSGRINNIAVDELKKMCIPLPSLAEQNQIAEAYKAKLKQLKGLKKNLKIVKDELGMIFKI</sequence>
<dbReference type="PANTHER" id="PTHR42933:SF3">
    <property type="entry name" value="TYPE I RESTRICTION ENZYME MJAVIII METHYLASE SUBUNIT"/>
    <property type="match status" value="1"/>
</dbReference>
<evidence type="ECO:0000256" key="8">
    <source>
        <dbReference type="ARBA" id="ARBA00047942"/>
    </source>
</evidence>
<dbReference type="SUPFAM" id="SSF116734">
    <property type="entry name" value="DNA methylase specificity domain"/>
    <property type="match status" value="1"/>
</dbReference>
<dbReference type="InterPro" id="IPR003356">
    <property type="entry name" value="DNA_methylase_A-5"/>
</dbReference>
<protein>
    <recommendedName>
        <fullName evidence="2">site-specific DNA-methyltransferase (adenine-specific)</fullName>
        <ecNumber evidence="2">2.1.1.72</ecNumber>
    </recommendedName>
</protein>